<name>A0A0C3CGH7_HEBCY</name>
<evidence type="ECO:0000313" key="3">
    <source>
        <dbReference type="Proteomes" id="UP000053424"/>
    </source>
</evidence>
<keyword evidence="1" id="KW-0175">Coiled coil</keyword>
<dbReference type="Gene3D" id="1.20.1170.10">
    <property type="match status" value="1"/>
</dbReference>
<protein>
    <submittedName>
        <fullName evidence="2">Uncharacterized protein</fullName>
    </submittedName>
</protein>
<accession>A0A0C3CGH7</accession>
<organism evidence="2 3">
    <name type="scientific">Hebeloma cylindrosporum</name>
    <dbReference type="NCBI Taxonomy" id="76867"/>
    <lineage>
        <taxon>Eukaryota</taxon>
        <taxon>Fungi</taxon>
        <taxon>Dikarya</taxon>
        <taxon>Basidiomycota</taxon>
        <taxon>Agaricomycotina</taxon>
        <taxon>Agaricomycetes</taxon>
        <taxon>Agaricomycetidae</taxon>
        <taxon>Agaricales</taxon>
        <taxon>Agaricineae</taxon>
        <taxon>Hymenogastraceae</taxon>
        <taxon>Hebeloma</taxon>
    </lineage>
</organism>
<reference evidence="3" key="2">
    <citation type="submission" date="2015-01" db="EMBL/GenBank/DDBJ databases">
        <title>Evolutionary Origins and Diversification of the Mycorrhizal Mutualists.</title>
        <authorList>
            <consortium name="DOE Joint Genome Institute"/>
            <consortium name="Mycorrhizal Genomics Consortium"/>
            <person name="Kohler A."/>
            <person name="Kuo A."/>
            <person name="Nagy L.G."/>
            <person name="Floudas D."/>
            <person name="Copeland A."/>
            <person name="Barry K.W."/>
            <person name="Cichocki N."/>
            <person name="Veneault-Fourrey C."/>
            <person name="LaButti K."/>
            <person name="Lindquist E.A."/>
            <person name="Lipzen A."/>
            <person name="Lundell T."/>
            <person name="Morin E."/>
            <person name="Murat C."/>
            <person name="Riley R."/>
            <person name="Ohm R."/>
            <person name="Sun H."/>
            <person name="Tunlid A."/>
            <person name="Henrissat B."/>
            <person name="Grigoriev I.V."/>
            <person name="Hibbett D.S."/>
            <person name="Martin F."/>
        </authorList>
    </citation>
    <scope>NUCLEOTIDE SEQUENCE [LARGE SCALE GENOMIC DNA]</scope>
    <source>
        <strain evidence="3">h7</strain>
    </source>
</reference>
<dbReference type="Proteomes" id="UP000053424">
    <property type="component" value="Unassembled WGS sequence"/>
</dbReference>
<feature type="coiled-coil region" evidence="1">
    <location>
        <begin position="281"/>
        <end position="308"/>
    </location>
</feature>
<dbReference type="AlphaFoldDB" id="A0A0C3CGH7"/>
<reference evidence="2 3" key="1">
    <citation type="submission" date="2014-04" db="EMBL/GenBank/DDBJ databases">
        <authorList>
            <consortium name="DOE Joint Genome Institute"/>
            <person name="Kuo A."/>
            <person name="Gay G."/>
            <person name="Dore J."/>
            <person name="Kohler A."/>
            <person name="Nagy L.G."/>
            <person name="Floudas D."/>
            <person name="Copeland A."/>
            <person name="Barry K.W."/>
            <person name="Cichocki N."/>
            <person name="Veneault-Fourrey C."/>
            <person name="LaButti K."/>
            <person name="Lindquist E.A."/>
            <person name="Lipzen A."/>
            <person name="Lundell T."/>
            <person name="Morin E."/>
            <person name="Murat C."/>
            <person name="Sun H."/>
            <person name="Tunlid A."/>
            <person name="Henrissat B."/>
            <person name="Grigoriev I.V."/>
            <person name="Hibbett D.S."/>
            <person name="Martin F."/>
            <person name="Nordberg H.P."/>
            <person name="Cantor M.N."/>
            <person name="Hua S.X."/>
        </authorList>
    </citation>
    <scope>NUCLEOTIDE SEQUENCE [LARGE SCALE GENOMIC DNA]</scope>
    <source>
        <strain evidence="3">h7</strain>
    </source>
</reference>
<gene>
    <name evidence="2" type="ORF">M413DRAFT_444370</name>
</gene>
<dbReference type="HOGENOM" id="CLU_687076_0_0_1"/>
<evidence type="ECO:0000313" key="2">
    <source>
        <dbReference type="EMBL" id="KIM42696.1"/>
    </source>
</evidence>
<evidence type="ECO:0000256" key="1">
    <source>
        <dbReference type="SAM" id="Coils"/>
    </source>
</evidence>
<feature type="coiled-coil region" evidence="1">
    <location>
        <begin position="204"/>
        <end position="231"/>
    </location>
</feature>
<proteinExistence type="predicted"/>
<keyword evidence="3" id="KW-1185">Reference proteome</keyword>
<sequence length="387" mass="44558">MTATKFRSSRVEDVKKVFQDLKNRLPSEPLLQRQLDEAFVKELSKEGQDTEMRDAIDTLTAHIVQLDKKFDLIRSNLYKVDLEYQKDFEPKWSDIRKQWREFLEKSRKNALVTQSYVEAFVDVHINHIQKIQTERDRQDALLELKAFIEKPDPRGRTFPIHGRNVPFSMEPSDVLVKLKGDLELFRSTFDKFADEMVIKIDGEVKELKTKIAEVGEELEEALKLFEEAEGLVHLSHEITTAGGPFLIFFHSLAPVHMLLEFLELVTLVVGTTAIVEYMKDVVRLESEFLSLQAQLLQSEEKLDRLKSSKAMVDDIPDVTGISSRVDRLDDIWLAVARDAYALRQALEAGGTTFEAARDRIVQMKLFYDSISVGLARYSRGYLSRLSE</sequence>
<dbReference type="EMBL" id="KN831777">
    <property type="protein sequence ID" value="KIM42696.1"/>
    <property type="molecule type" value="Genomic_DNA"/>
</dbReference>